<dbReference type="PROSITE" id="PS00211">
    <property type="entry name" value="ABC_TRANSPORTER_1"/>
    <property type="match status" value="1"/>
</dbReference>
<dbReference type="Proteomes" id="UP000621492">
    <property type="component" value="Unassembled WGS sequence"/>
</dbReference>
<name>A0A9W5TYV7_9BACI</name>
<dbReference type="PROSITE" id="PS50893">
    <property type="entry name" value="ABC_TRANSPORTER_2"/>
    <property type="match status" value="1"/>
</dbReference>
<evidence type="ECO:0000259" key="4">
    <source>
        <dbReference type="PROSITE" id="PS50893"/>
    </source>
</evidence>
<dbReference type="EMBL" id="BMJD01000022">
    <property type="protein sequence ID" value="GGB48031.1"/>
    <property type="molecule type" value="Genomic_DNA"/>
</dbReference>
<evidence type="ECO:0000256" key="1">
    <source>
        <dbReference type="ARBA" id="ARBA00022448"/>
    </source>
</evidence>
<gene>
    <name evidence="5" type="ORF">GCM10011409_26950</name>
</gene>
<dbReference type="SMART" id="SM00382">
    <property type="entry name" value="AAA"/>
    <property type="match status" value="1"/>
</dbReference>
<proteinExistence type="predicted"/>
<dbReference type="InterPro" id="IPR025302">
    <property type="entry name" value="DrrA1/2-like_C"/>
</dbReference>
<dbReference type="InterPro" id="IPR003439">
    <property type="entry name" value="ABC_transporter-like_ATP-bd"/>
</dbReference>
<reference evidence="5" key="1">
    <citation type="journal article" date="2014" name="Int. J. Syst. Evol. Microbiol.">
        <title>Complete genome sequence of Corynebacterium casei LMG S-19264T (=DSM 44701T), isolated from a smear-ripened cheese.</title>
        <authorList>
            <consortium name="US DOE Joint Genome Institute (JGI-PGF)"/>
            <person name="Walter F."/>
            <person name="Albersmeier A."/>
            <person name="Kalinowski J."/>
            <person name="Ruckert C."/>
        </authorList>
    </citation>
    <scope>NUCLEOTIDE SEQUENCE</scope>
    <source>
        <strain evidence="5">CGMCC 1.15454</strain>
    </source>
</reference>
<dbReference type="Gene3D" id="3.40.50.300">
    <property type="entry name" value="P-loop containing nucleotide triphosphate hydrolases"/>
    <property type="match status" value="1"/>
</dbReference>
<dbReference type="AlphaFoldDB" id="A0A9W5TYV7"/>
<evidence type="ECO:0000313" key="6">
    <source>
        <dbReference type="Proteomes" id="UP000621492"/>
    </source>
</evidence>
<dbReference type="InterPro" id="IPR017871">
    <property type="entry name" value="ABC_transporter-like_CS"/>
</dbReference>
<reference evidence="5" key="2">
    <citation type="submission" date="2020-09" db="EMBL/GenBank/DDBJ databases">
        <authorList>
            <person name="Sun Q."/>
            <person name="Zhou Y."/>
        </authorList>
    </citation>
    <scope>NUCLEOTIDE SEQUENCE</scope>
    <source>
        <strain evidence="5">CGMCC 1.15454</strain>
    </source>
</reference>
<feature type="domain" description="ABC transporter" evidence="4">
    <location>
        <begin position="4"/>
        <end position="239"/>
    </location>
</feature>
<keyword evidence="3 5" id="KW-0067">ATP-binding</keyword>
<dbReference type="PANTHER" id="PTHR43582">
    <property type="entry name" value="LINEARMYCIN RESISTANCE ATP-BINDING PROTEIN LNRL"/>
    <property type="match status" value="1"/>
</dbReference>
<dbReference type="InterPro" id="IPR003593">
    <property type="entry name" value="AAA+_ATPase"/>
</dbReference>
<dbReference type="PANTHER" id="PTHR43582:SF2">
    <property type="entry name" value="LINEARMYCIN RESISTANCE ATP-BINDING PROTEIN LNRL"/>
    <property type="match status" value="1"/>
</dbReference>
<evidence type="ECO:0000256" key="3">
    <source>
        <dbReference type="ARBA" id="ARBA00022840"/>
    </source>
</evidence>
<evidence type="ECO:0000313" key="5">
    <source>
        <dbReference type="EMBL" id="GGB48031.1"/>
    </source>
</evidence>
<protein>
    <submittedName>
        <fullName evidence="5">Daunorubicin resistance protein DrrA family ABC transporter ATP-binding protein</fullName>
    </submittedName>
</protein>
<accession>A0A9W5TYV7</accession>
<dbReference type="SUPFAM" id="SSF52540">
    <property type="entry name" value="P-loop containing nucleoside triphosphate hydrolases"/>
    <property type="match status" value="1"/>
</dbReference>
<comment type="caution">
    <text evidence="5">The sequence shown here is derived from an EMBL/GenBank/DDBJ whole genome shotgun (WGS) entry which is preliminary data.</text>
</comment>
<dbReference type="Pfam" id="PF13732">
    <property type="entry name" value="DrrA1-3_C"/>
    <property type="match status" value="1"/>
</dbReference>
<dbReference type="GO" id="GO:0005524">
    <property type="term" value="F:ATP binding"/>
    <property type="evidence" value="ECO:0007669"/>
    <property type="project" value="UniProtKB-KW"/>
</dbReference>
<sequence length="313" mass="35705">MKTISIQNLNKAYNKKKGEKFFALKDLNFEVDSGMVFALLGPNGSGKTTTINMINGLNRPTDGKISVMNLDPVKDMKKVRNLLAVVPQETALYNDLTAQENLMFHAQYYGIHKKDWHSRVQHALDLVGLEKRKNDRVGTYSGGMQRRLALGRALLTSPDILLLDEPTLGVDVQSRNAIWNQVRNFAKEGKTVFLTTNYMEEAEALADHILIIDHGKEIIAGTPKSLKDKIDKNTVSLSFHDQAAAQEAVNVLENIYKLKHKETDIEIQLEDRKEFFKLMDHIHFLNDKLNRFEMNEPTLNDVFLHFTGRELRN</sequence>
<evidence type="ECO:0000256" key="2">
    <source>
        <dbReference type="ARBA" id="ARBA00022741"/>
    </source>
</evidence>
<keyword evidence="2" id="KW-0547">Nucleotide-binding</keyword>
<keyword evidence="6" id="KW-1185">Reference proteome</keyword>
<dbReference type="Pfam" id="PF00005">
    <property type="entry name" value="ABC_tran"/>
    <property type="match status" value="1"/>
</dbReference>
<keyword evidence="1" id="KW-0813">Transport</keyword>
<dbReference type="GO" id="GO:0016887">
    <property type="term" value="F:ATP hydrolysis activity"/>
    <property type="evidence" value="ECO:0007669"/>
    <property type="project" value="InterPro"/>
</dbReference>
<dbReference type="InterPro" id="IPR027417">
    <property type="entry name" value="P-loop_NTPase"/>
</dbReference>
<organism evidence="5 6">
    <name type="scientific">Lentibacillus populi</name>
    <dbReference type="NCBI Taxonomy" id="1827502"/>
    <lineage>
        <taxon>Bacteria</taxon>
        <taxon>Bacillati</taxon>
        <taxon>Bacillota</taxon>
        <taxon>Bacilli</taxon>
        <taxon>Bacillales</taxon>
        <taxon>Bacillaceae</taxon>
        <taxon>Lentibacillus</taxon>
    </lineage>
</organism>